<dbReference type="EMBL" id="UINC01191464">
    <property type="protein sequence ID" value="SVE06128.1"/>
    <property type="molecule type" value="Genomic_DNA"/>
</dbReference>
<sequence length="65" mass="6964">MNTILSLIPSIIVIVLSLKYKNVLIALFAGIVAGSIILNGFNFIPPLMEVYMVKGLESNSSVLIG</sequence>
<reference evidence="2" key="1">
    <citation type="submission" date="2018-05" db="EMBL/GenBank/DDBJ databases">
        <authorList>
            <person name="Lanie J.A."/>
            <person name="Ng W.-L."/>
            <person name="Kazmierczak K.M."/>
            <person name="Andrzejewski T.M."/>
            <person name="Davidsen T.M."/>
            <person name="Wayne K.J."/>
            <person name="Tettelin H."/>
            <person name="Glass J.I."/>
            <person name="Rusch D."/>
            <person name="Podicherti R."/>
            <person name="Tsui H.-C.T."/>
            <person name="Winkler M.E."/>
        </authorList>
    </citation>
    <scope>NUCLEOTIDE SEQUENCE</scope>
</reference>
<organism evidence="2">
    <name type="scientific">marine metagenome</name>
    <dbReference type="NCBI Taxonomy" id="408172"/>
    <lineage>
        <taxon>unclassified sequences</taxon>
        <taxon>metagenomes</taxon>
        <taxon>ecological metagenomes</taxon>
    </lineage>
</organism>
<name>A0A383AGB4_9ZZZZ</name>
<accession>A0A383AGB4</accession>
<protein>
    <submittedName>
        <fullName evidence="2">Uncharacterized protein</fullName>
    </submittedName>
</protein>
<gene>
    <name evidence="2" type="ORF">METZ01_LOCUS458982</name>
</gene>
<proteinExistence type="predicted"/>
<feature type="non-terminal residue" evidence="2">
    <location>
        <position position="65"/>
    </location>
</feature>
<dbReference type="AlphaFoldDB" id="A0A383AGB4"/>
<evidence type="ECO:0000256" key="1">
    <source>
        <dbReference type="SAM" id="Phobius"/>
    </source>
</evidence>
<keyword evidence="1" id="KW-1133">Transmembrane helix</keyword>
<keyword evidence="1" id="KW-0812">Transmembrane</keyword>
<keyword evidence="1" id="KW-0472">Membrane</keyword>
<feature type="transmembrane region" description="Helical" evidence="1">
    <location>
        <begin position="23"/>
        <end position="44"/>
    </location>
</feature>
<evidence type="ECO:0000313" key="2">
    <source>
        <dbReference type="EMBL" id="SVE06128.1"/>
    </source>
</evidence>